<comment type="caution">
    <text evidence="2">The sequence shown here is derived from an EMBL/GenBank/DDBJ whole genome shotgun (WGS) entry which is preliminary data.</text>
</comment>
<dbReference type="Proteomes" id="UP000077202">
    <property type="component" value="Unassembled WGS sequence"/>
</dbReference>
<gene>
    <name evidence="2" type="ORF">AXG93_3856s1160</name>
</gene>
<keyword evidence="3" id="KW-1185">Reference proteome</keyword>
<reference evidence="2" key="1">
    <citation type="submission" date="2016-03" db="EMBL/GenBank/DDBJ databases">
        <title>Mechanisms controlling the formation of the plant cell surface in tip-growing cells are functionally conserved among land plants.</title>
        <authorList>
            <person name="Honkanen S."/>
            <person name="Jones V.A."/>
            <person name="Morieri G."/>
            <person name="Champion C."/>
            <person name="Hetherington A.J."/>
            <person name="Kelly S."/>
            <person name="Saint-Marcoux D."/>
            <person name="Proust H."/>
            <person name="Prescott H."/>
            <person name="Dolan L."/>
        </authorList>
    </citation>
    <scope>NUCLEOTIDE SEQUENCE [LARGE SCALE GENOMIC DNA]</scope>
    <source>
        <tissue evidence="2">Whole gametophyte</tissue>
    </source>
</reference>
<evidence type="ECO:0000313" key="3">
    <source>
        <dbReference type="Proteomes" id="UP000077202"/>
    </source>
</evidence>
<evidence type="ECO:0000313" key="2">
    <source>
        <dbReference type="EMBL" id="OAE24987.1"/>
    </source>
</evidence>
<feature type="compositionally biased region" description="Low complexity" evidence="1">
    <location>
        <begin position="86"/>
        <end position="101"/>
    </location>
</feature>
<organism evidence="2 3">
    <name type="scientific">Marchantia polymorpha subsp. ruderalis</name>
    <dbReference type="NCBI Taxonomy" id="1480154"/>
    <lineage>
        <taxon>Eukaryota</taxon>
        <taxon>Viridiplantae</taxon>
        <taxon>Streptophyta</taxon>
        <taxon>Embryophyta</taxon>
        <taxon>Marchantiophyta</taxon>
        <taxon>Marchantiopsida</taxon>
        <taxon>Marchantiidae</taxon>
        <taxon>Marchantiales</taxon>
        <taxon>Marchantiaceae</taxon>
        <taxon>Marchantia</taxon>
    </lineage>
</organism>
<evidence type="ECO:0000256" key="1">
    <source>
        <dbReference type="SAM" id="MobiDB-lite"/>
    </source>
</evidence>
<feature type="region of interest" description="Disordered" evidence="1">
    <location>
        <begin position="1"/>
        <end position="107"/>
    </location>
</feature>
<dbReference type="EMBL" id="LVLJ01002438">
    <property type="protein sequence ID" value="OAE24987.1"/>
    <property type="molecule type" value="Genomic_DNA"/>
</dbReference>
<accession>A0A176VW56</accession>
<name>A0A176VW56_MARPO</name>
<protein>
    <submittedName>
        <fullName evidence="2">Uncharacterized protein</fullName>
    </submittedName>
</protein>
<dbReference type="AlphaFoldDB" id="A0A176VW56"/>
<sequence>MNRTSPARPDRAGSARPGPERSRDTGVVFRGEGCASRCGWNTGGKPVPVVPRDPDQGPVEGLGESSRGESRERRRARGPTPEGDSRNTSSQNSSQTEGGTSATFGLPSDYYYYCYKSHHY</sequence>
<proteinExistence type="predicted"/>
<feature type="compositionally biased region" description="Basic and acidic residues" evidence="1">
    <location>
        <begin position="8"/>
        <end position="24"/>
    </location>
</feature>